<dbReference type="EMBL" id="JADFUA010000001">
    <property type="protein sequence ID" value="MBE9608146.1"/>
    <property type="molecule type" value="Genomic_DNA"/>
</dbReference>
<comment type="caution">
    <text evidence="4">The sequence shown here is derived from an EMBL/GenBank/DDBJ whole genome shotgun (WGS) entry which is preliminary data.</text>
</comment>
<evidence type="ECO:0000256" key="2">
    <source>
        <dbReference type="SAM" id="SignalP"/>
    </source>
</evidence>
<feature type="signal peptide" evidence="2">
    <location>
        <begin position="1"/>
        <end position="20"/>
    </location>
</feature>
<evidence type="ECO:0000259" key="3">
    <source>
        <dbReference type="Pfam" id="PF00497"/>
    </source>
</evidence>
<name>A0A8J7FL14_9NEIS</name>
<proteinExistence type="predicted"/>
<evidence type="ECO:0000256" key="1">
    <source>
        <dbReference type="ARBA" id="ARBA00022729"/>
    </source>
</evidence>
<dbReference type="Pfam" id="PF00497">
    <property type="entry name" value="SBP_bac_3"/>
    <property type="match status" value="1"/>
</dbReference>
<sequence>MLQRMVLVLLACLLLPAALAETITLNAEDDWAPFSARDAKTGAARGFAVEVVRAAFASQGVKVQFRVVPFTRCLREVEQNQTLGCFDVEKTGYNRDRFHWHNTPLLEEPLAIFALTPMKRRLTVADLAEQRVGLTRDYTYPSELMAQPGMIKDYSRTDEQQLRKLLAGRIRFAIINASPAQLLISRNEDFRSRIHEVGEVNIANFYVGFAREHPESAHYAAVLDKGLAAIRDNGVYASLRLHLRRHLAGETAVYP</sequence>
<protein>
    <submittedName>
        <fullName evidence="4">Transporter substrate-binding domain-containing protein</fullName>
    </submittedName>
</protein>
<dbReference type="InterPro" id="IPR001638">
    <property type="entry name" value="Solute-binding_3/MltF_N"/>
</dbReference>
<dbReference type="AlphaFoldDB" id="A0A8J7FL14"/>
<organism evidence="4 5">
    <name type="scientific">Chitinilyticum piscinae</name>
    <dbReference type="NCBI Taxonomy" id="2866724"/>
    <lineage>
        <taxon>Bacteria</taxon>
        <taxon>Pseudomonadati</taxon>
        <taxon>Pseudomonadota</taxon>
        <taxon>Betaproteobacteria</taxon>
        <taxon>Neisseriales</taxon>
        <taxon>Chitinibacteraceae</taxon>
        <taxon>Chitinilyticum</taxon>
    </lineage>
</organism>
<dbReference type="SUPFAM" id="SSF53850">
    <property type="entry name" value="Periplasmic binding protein-like II"/>
    <property type="match status" value="1"/>
</dbReference>
<dbReference type="PANTHER" id="PTHR35936">
    <property type="entry name" value="MEMBRANE-BOUND LYTIC MUREIN TRANSGLYCOSYLASE F"/>
    <property type="match status" value="1"/>
</dbReference>
<feature type="chain" id="PRO_5035192315" evidence="2">
    <location>
        <begin position="21"/>
        <end position="255"/>
    </location>
</feature>
<dbReference type="Proteomes" id="UP000604481">
    <property type="component" value="Unassembled WGS sequence"/>
</dbReference>
<evidence type="ECO:0000313" key="4">
    <source>
        <dbReference type="EMBL" id="MBE9608146.1"/>
    </source>
</evidence>
<keyword evidence="1 2" id="KW-0732">Signal</keyword>
<feature type="domain" description="Solute-binding protein family 3/N-terminal" evidence="3">
    <location>
        <begin position="24"/>
        <end position="81"/>
    </location>
</feature>
<dbReference type="RefSeq" id="WP_194114647.1">
    <property type="nucleotide sequence ID" value="NZ_JADFUA010000001.1"/>
</dbReference>
<accession>A0A8J7FL14</accession>
<keyword evidence="5" id="KW-1185">Reference proteome</keyword>
<dbReference type="PANTHER" id="PTHR35936:SF6">
    <property type="entry name" value="AMINO ACID ABC TRANSPORTER SUBSTRATE-BINDING PAAT FAMILY PROTEIN"/>
    <property type="match status" value="1"/>
</dbReference>
<dbReference type="Gene3D" id="3.40.190.10">
    <property type="entry name" value="Periplasmic binding protein-like II"/>
    <property type="match status" value="2"/>
</dbReference>
<reference evidence="4 5" key="1">
    <citation type="submission" date="2020-10" db="EMBL/GenBank/DDBJ databases">
        <title>The genome sequence of Chitinilyticum litopenaei 4Y14.</title>
        <authorList>
            <person name="Liu Y."/>
        </authorList>
    </citation>
    <scope>NUCLEOTIDE SEQUENCE [LARGE SCALE GENOMIC DNA]</scope>
    <source>
        <strain evidence="4 5">4Y14</strain>
    </source>
</reference>
<evidence type="ECO:0000313" key="5">
    <source>
        <dbReference type="Proteomes" id="UP000604481"/>
    </source>
</evidence>
<gene>
    <name evidence="4" type="ORF">INR99_02180</name>
</gene>